<accession>A0ABQ4EX32</accession>
<name>A0ABQ4EX32_9ACTN</name>
<gene>
    <name evidence="2" type="ORF">Pma05_58010</name>
</gene>
<dbReference type="Proteomes" id="UP000621500">
    <property type="component" value="Unassembled WGS sequence"/>
</dbReference>
<reference evidence="2 3" key="1">
    <citation type="submission" date="2021-01" db="EMBL/GenBank/DDBJ databases">
        <title>Whole genome shotgun sequence of Plantactinospora mayteni NBRC 109088.</title>
        <authorList>
            <person name="Komaki H."/>
            <person name="Tamura T."/>
        </authorList>
    </citation>
    <scope>NUCLEOTIDE SEQUENCE [LARGE SCALE GENOMIC DNA]</scope>
    <source>
        <strain evidence="2 3">NBRC 109088</strain>
    </source>
</reference>
<comment type="caution">
    <text evidence="2">The sequence shown here is derived from an EMBL/GenBank/DDBJ whole genome shotgun (WGS) entry which is preliminary data.</text>
</comment>
<keyword evidence="3" id="KW-1185">Reference proteome</keyword>
<sequence>MNLVHLPSRSVVDQVRSAAPPPRDPAALPVDAGTRRSEPARSLALPRRGRVEADRIEADRVEADRVDEDRVDEDRIDGVQSTGSR</sequence>
<evidence type="ECO:0000256" key="1">
    <source>
        <dbReference type="SAM" id="MobiDB-lite"/>
    </source>
</evidence>
<dbReference type="RefSeq" id="WP_203860629.1">
    <property type="nucleotide sequence ID" value="NZ_BAAAZQ010000012.1"/>
</dbReference>
<dbReference type="EMBL" id="BONX01000044">
    <property type="protein sequence ID" value="GIG99228.1"/>
    <property type="molecule type" value="Genomic_DNA"/>
</dbReference>
<feature type="region of interest" description="Disordered" evidence="1">
    <location>
        <begin position="1"/>
        <end position="48"/>
    </location>
</feature>
<proteinExistence type="predicted"/>
<evidence type="ECO:0000313" key="3">
    <source>
        <dbReference type="Proteomes" id="UP000621500"/>
    </source>
</evidence>
<feature type="region of interest" description="Disordered" evidence="1">
    <location>
        <begin position="64"/>
        <end position="85"/>
    </location>
</feature>
<evidence type="ECO:0000313" key="2">
    <source>
        <dbReference type="EMBL" id="GIG99228.1"/>
    </source>
</evidence>
<protein>
    <submittedName>
        <fullName evidence="2">Uncharacterized protein</fullName>
    </submittedName>
</protein>
<organism evidence="2 3">
    <name type="scientific">Plantactinospora mayteni</name>
    <dbReference type="NCBI Taxonomy" id="566021"/>
    <lineage>
        <taxon>Bacteria</taxon>
        <taxon>Bacillati</taxon>
        <taxon>Actinomycetota</taxon>
        <taxon>Actinomycetes</taxon>
        <taxon>Micromonosporales</taxon>
        <taxon>Micromonosporaceae</taxon>
        <taxon>Plantactinospora</taxon>
    </lineage>
</organism>
<feature type="compositionally biased region" description="Basic and acidic residues" evidence="1">
    <location>
        <begin position="64"/>
        <end position="77"/>
    </location>
</feature>